<gene>
    <name evidence="1" type="ORF">FB472_1160</name>
</gene>
<comment type="caution">
    <text evidence="1">The sequence shown here is derived from an EMBL/GenBank/DDBJ whole genome shotgun (WGS) entry which is preliminary data.</text>
</comment>
<organism evidence="1 2">
    <name type="scientific">Rhodoglobus vestalii</name>
    <dbReference type="NCBI Taxonomy" id="193384"/>
    <lineage>
        <taxon>Bacteria</taxon>
        <taxon>Bacillati</taxon>
        <taxon>Actinomycetota</taxon>
        <taxon>Actinomycetes</taxon>
        <taxon>Micrococcales</taxon>
        <taxon>Microbacteriaceae</taxon>
        <taxon>Rhodoglobus</taxon>
    </lineage>
</organism>
<evidence type="ECO:0000313" key="2">
    <source>
        <dbReference type="Proteomes" id="UP000316560"/>
    </source>
</evidence>
<protein>
    <submittedName>
        <fullName evidence="1">Uncharacterized protein</fullName>
    </submittedName>
</protein>
<dbReference type="EMBL" id="VFRA01000001">
    <property type="protein sequence ID" value="TQO19593.1"/>
    <property type="molecule type" value="Genomic_DNA"/>
</dbReference>
<name>A0A8H2K6A7_9MICO</name>
<dbReference type="Proteomes" id="UP000316560">
    <property type="component" value="Unassembled WGS sequence"/>
</dbReference>
<keyword evidence="2" id="KW-1185">Reference proteome</keyword>
<evidence type="ECO:0000313" key="1">
    <source>
        <dbReference type="EMBL" id="TQO19593.1"/>
    </source>
</evidence>
<reference evidence="1 2" key="1">
    <citation type="submission" date="2019-06" db="EMBL/GenBank/DDBJ databases">
        <title>Sequencing the genomes of 1000 actinobacteria strains.</title>
        <authorList>
            <person name="Klenk H.-P."/>
        </authorList>
    </citation>
    <scope>NUCLEOTIDE SEQUENCE [LARGE SCALE GENOMIC DNA]</scope>
    <source>
        <strain evidence="1 2">DSM 21947</strain>
    </source>
</reference>
<accession>A0A8H2K6A7</accession>
<sequence>MSLNPGKCWLLRFIKSPFLTEHSPKLLEVWAKCGQNVDKRKQARLHLIRKWWSDLLFLVRTEGFELPAY</sequence>
<proteinExistence type="predicted"/>
<dbReference type="AlphaFoldDB" id="A0A8H2K6A7"/>